<gene>
    <name evidence="6" type="ORF">BLNAU_7790</name>
</gene>
<organism evidence="6 7">
    <name type="scientific">Blattamonas nauphoetae</name>
    <dbReference type="NCBI Taxonomy" id="2049346"/>
    <lineage>
        <taxon>Eukaryota</taxon>
        <taxon>Metamonada</taxon>
        <taxon>Preaxostyla</taxon>
        <taxon>Oxymonadida</taxon>
        <taxon>Blattamonas</taxon>
    </lineage>
</organism>
<evidence type="ECO:0000256" key="4">
    <source>
        <dbReference type="SAM" id="MobiDB-lite"/>
    </source>
</evidence>
<dbReference type="InterPro" id="IPR027486">
    <property type="entry name" value="Ribosomal_uS10_dom"/>
</dbReference>
<proteinExistence type="inferred from homology"/>
<dbReference type="HAMAP" id="MF_00508">
    <property type="entry name" value="Ribosomal_uS10"/>
    <property type="match status" value="1"/>
</dbReference>
<dbReference type="PANTHER" id="PTHR11700">
    <property type="entry name" value="30S RIBOSOMAL PROTEIN S10 FAMILY MEMBER"/>
    <property type="match status" value="1"/>
</dbReference>
<feature type="compositionally biased region" description="Basic and acidic residues" evidence="4">
    <location>
        <begin position="1"/>
        <end position="10"/>
    </location>
</feature>
<dbReference type="SMART" id="SM01403">
    <property type="entry name" value="Ribosomal_S10"/>
    <property type="match status" value="1"/>
</dbReference>
<evidence type="ECO:0000256" key="2">
    <source>
        <dbReference type="ARBA" id="ARBA00022980"/>
    </source>
</evidence>
<evidence type="ECO:0000313" key="7">
    <source>
        <dbReference type="Proteomes" id="UP001281761"/>
    </source>
</evidence>
<keyword evidence="2 6" id="KW-0689">Ribosomal protein</keyword>
<comment type="caution">
    <text evidence="6">The sequence shown here is derived from an EMBL/GenBank/DDBJ whole genome shotgun (WGS) entry which is preliminary data.</text>
</comment>
<dbReference type="GO" id="GO:0005840">
    <property type="term" value="C:ribosome"/>
    <property type="evidence" value="ECO:0007669"/>
    <property type="project" value="UniProtKB-KW"/>
</dbReference>
<evidence type="ECO:0000256" key="3">
    <source>
        <dbReference type="ARBA" id="ARBA00023274"/>
    </source>
</evidence>
<evidence type="ECO:0000259" key="5">
    <source>
        <dbReference type="SMART" id="SM01403"/>
    </source>
</evidence>
<dbReference type="Gene3D" id="3.30.70.600">
    <property type="entry name" value="Ribosomal protein S10 domain"/>
    <property type="match status" value="1"/>
</dbReference>
<reference evidence="6 7" key="1">
    <citation type="journal article" date="2022" name="bioRxiv">
        <title>Genomics of Preaxostyla Flagellates Illuminates Evolutionary Transitions and the Path Towards Mitochondrial Loss.</title>
        <authorList>
            <person name="Novak L.V.F."/>
            <person name="Treitli S.C."/>
            <person name="Pyrih J."/>
            <person name="Halakuc P."/>
            <person name="Pipaliya S.V."/>
            <person name="Vacek V."/>
            <person name="Brzon O."/>
            <person name="Soukal P."/>
            <person name="Eme L."/>
            <person name="Dacks J.B."/>
            <person name="Karnkowska A."/>
            <person name="Elias M."/>
            <person name="Hampl V."/>
        </authorList>
    </citation>
    <scope>NUCLEOTIDE SEQUENCE [LARGE SCALE GENOMIC DNA]</scope>
    <source>
        <strain evidence="6">NAU3</strain>
        <tissue evidence="6">Gut</tissue>
    </source>
</reference>
<comment type="similarity">
    <text evidence="1">Belongs to the universal ribosomal protein uS10 family.</text>
</comment>
<dbReference type="InterPro" id="IPR005729">
    <property type="entry name" value="Ribosomal_uS10_euk/arc"/>
</dbReference>
<evidence type="ECO:0000256" key="1">
    <source>
        <dbReference type="ARBA" id="ARBA00007102"/>
    </source>
</evidence>
<dbReference type="EMBL" id="JARBJD010000048">
    <property type="protein sequence ID" value="KAK2957196.1"/>
    <property type="molecule type" value="Genomic_DNA"/>
</dbReference>
<feature type="domain" description="Small ribosomal subunit protein uS10" evidence="5">
    <location>
        <begin position="23"/>
        <end position="119"/>
    </location>
</feature>
<dbReference type="InterPro" id="IPR036838">
    <property type="entry name" value="Ribosomal_uS10_dom_sf"/>
</dbReference>
<dbReference type="InterPro" id="IPR001848">
    <property type="entry name" value="Ribosomal_uS10"/>
</dbReference>
<keyword evidence="7" id="KW-1185">Reference proteome</keyword>
<name>A0ABQ9Y0D3_9EUKA</name>
<dbReference type="SUPFAM" id="SSF54999">
    <property type="entry name" value="Ribosomal protein S10"/>
    <property type="match status" value="1"/>
</dbReference>
<sequence>MEGKTDKDTGKVSQQDATVNKIRVTLTGRNHKHLERVSSELITKAKTNDSQPAVKGPVRMPTKVLRITTRKTSCGQGSKTWNHFEMRIHKRVIEFTTTIDTVKDLLKITIDPGVDVDVALIQDAKKSQ</sequence>
<feature type="region of interest" description="Disordered" evidence="4">
    <location>
        <begin position="1"/>
        <end position="20"/>
    </location>
</feature>
<keyword evidence="3" id="KW-0687">Ribonucleoprotein</keyword>
<dbReference type="PRINTS" id="PR00971">
    <property type="entry name" value="RIBOSOMALS10"/>
</dbReference>
<protein>
    <submittedName>
        <fullName evidence="6">40S ribosomal protein S20</fullName>
    </submittedName>
</protein>
<dbReference type="Pfam" id="PF00338">
    <property type="entry name" value="Ribosomal_S10"/>
    <property type="match status" value="1"/>
</dbReference>
<accession>A0ABQ9Y0D3</accession>
<dbReference type="NCBIfam" id="TIGR01046">
    <property type="entry name" value="uS10_euk_arch"/>
    <property type="match status" value="1"/>
</dbReference>
<evidence type="ECO:0000313" key="6">
    <source>
        <dbReference type="EMBL" id="KAK2957196.1"/>
    </source>
</evidence>
<dbReference type="Proteomes" id="UP001281761">
    <property type="component" value="Unassembled WGS sequence"/>
</dbReference>